<evidence type="ECO:0000256" key="6">
    <source>
        <dbReference type="ARBA" id="ARBA00022989"/>
    </source>
</evidence>
<evidence type="ECO:0000256" key="3">
    <source>
        <dbReference type="ARBA" id="ARBA00022692"/>
    </source>
</evidence>
<evidence type="ECO:0000313" key="12">
    <source>
        <dbReference type="Proteomes" id="UP000242869"/>
    </source>
</evidence>
<evidence type="ECO:0000259" key="10">
    <source>
        <dbReference type="PROSITE" id="PS50929"/>
    </source>
</evidence>
<dbReference type="Proteomes" id="UP000242869">
    <property type="component" value="Unassembled WGS sequence"/>
</dbReference>
<dbReference type="SUPFAM" id="SSF52540">
    <property type="entry name" value="P-loop containing nucleoside triphosphate hydrolases"/>
    <property type="match status" value="1"/>
</dbReference>
<dbReference type="Pfam" id="PF00005">
    <property type="entry name" value="ABC_tran"/>
    <property type="match status" value="1"/>
</dbReference>
<dbReference type="AlphaFoldDB" id="A0A1I4VTJ2"/>
<feature type="transmembrane region" description="Helical" evidence="8">
    <location>
        <begin position="42"/>
        <end position="63"/>
    </location>
</feature>
<feature type="transmembrane region" description="Helical" evidence="8">
    <location>
        <begin position="164"/>
        <end position="184"/>
    </location>
</feature>
<keyword evidence="3 8" id="KW-0812">Transmembrane</keyword>
<feature type="transmembrane region" description="Helical" evidence="8">
    <location>
        <begin position="135"/>
        <end position="158"/>
    </location>
</feature>
<keyword evidence="7 8" id="KW-0472">Membrane</keyword>
<evidence type="ECO:0000313" key="11">
    <source>
        <dbReference type="EMBL" id="SFN04316.1"/>
    </source>
</evidence>
<feature type="domain" description="ABC transporter" evidence="9">
    <location>
        <begin position="339"/>
        <end position="554"/>
    </location>
</feature>
<keyword evidence="12" id="KW-1185">Reference proteome</keyword>
<dbReference type="GO" id="GO:0005886">
    <property type="term" value="C:plasma membrane"/>
    <property type="evidence" value="ECO:0007669"/>
    <property type="project" value="UniProtKB-SubCell"/>
</dbReference>
<dbReference type="NCBIfam" id="TIGR02868">
    <property type="entry name" value="CydC"/>
    <property type="match status" value="1"/>
</dbReference>
<proteinExistence type="predicted"/>
<dbReference type="SMART" id="SM00382">
    <property type="entry name" value="AAA"/>
    <property type="match status" value="1"/>
</dbReference>
<comment type="subcellular location">
    <subcellularLocation>
        <location evidence="1">Cell membrane</location>
        <topology evidence="1">Multi-pass membrane protein</topology>
    </subcellularLocation>
</comment>
<dbReference type="InterPro" id="IPR003593">
    <property type="entry name" value="AAA+_ATPase"/>
</dbReference>
<dbReference type="STRING" id="83765.SAMN05660284_00366"/>
<name>A0A1I4VTJ2_9NEIS</name>
<feature type="domain" description="ABC transmembrane type-1" evidence="10">
    <location>
        <begin position="34"/>
        <end position="307"/>
    </location>
</feature>
<evidence type="ECO:0000256" key="5">
    <source>
        <dbReference type="ARBA" id="ARBA00022840"/>
    </source>
</evidence>
<evidence type="ECO:0000256" key="7">
    <source>
        <dbReference type="ARBA" id="ARBA00023136"/>
    </source>
</evidence>
<gene>
    <name evidence="11" type="ORF">SAMN05660284_00366</name>
</gene>
<keyword evidence="5 11" id="KW-0067">ATP-binding</keyword>
<dbReference type="Gene3D" id="1.20.1560.10">
    <property type="entry name" value="ABC transporter type 1, transmembrane domain"/>
    <property type="match status" value="1"/>
</dbReference>
<feature type="transmembrane region" description="Helical" evidence="8">
    <location>
        <begin position="17"/>
        <end position="36"/>
    </location>
</feature>
<accession>A0A1I4VTJ2</accession>
<dbReference type="PANTHER" id="PTHR24221">
    <property type="entry name" value="ATP-BINDING CASSETTE SUB-FAMILY B"/>
    <property type="match status" value="1"/>
</dbReference>
<dbReference type="InterPro" id="IPR036640">
    <property type="entry name" value="ABC1_TM_sf"/>
</dbReference>
<dbReference type="GO" id="GO:0140359">
    <property type="term" value="F:ABC-type transporter activity"/>
    <property type="evidence" value="ECO:0007669"/>
    <property type="project" value="InterPro"/>
</dbReference>
<dbReference type="InterPro" id="IPR017871">
    <property type="entry name" value="ABC_transporter-like_CS"/>
</dbReference>
<dbReference type="PANTHER" id="PTHR24221:SF654">
    <property type="entry name" value="ATP-BINDING CASSETTE SUB-FAMILY B MEMBER 6"/>
    <property type="match status" value="1"/>
</dbReference>
<evidence type="ECO:0000259" key="9">
    <source>
        <dbReference type="PROSITE" id="PS50893"/>
    </source>
</evidence>
<evidence type="ECO:0000256" key="1">
    <source>
        <dbReference type="ARBA" id="ARBA00004651"/>
    </source>
</evidence>
<evidence type="ECO:0000256" key="4">
    <source>
        <dbReference type="ARBA" id="ARBA00022741"/>
    </source>
</evidence>
<dbReference type="PROSITE" id="PS00211">
    <property type="entry name" value="ABC_TRANSPORTER_1"/>
    <property type="match status" value="1"/>
</dbReference>
<keyword evidence="6 8" id="KW-1133">Transmembrane helix</keyword>
<dbReference type="Gene3D" id="3.40.50.300">
    <property type="entry name" value="P-loop containing nucleotide triphosphate hydrolases"/>
    <property type="match status" value="1"/>
</dbReference>
<dbReference type="PROSITE" id="PS50893">
    <property type="entry name" value="ABC_TRANSPORTER_2"/>
    <property type="match status" value="1"/>
</dbReference>
<evidence type="ECO:0000256" key="8">
    <source>
        <dbReference type="SAM" id="Phobius"/>
    </source>
</evidence>
<dbReference type="PROSITE" id="PS50929">
    <property type="entry name" value="ABC_TM1F"/>
    <property type="match status" value="1"/>
</dbReference>
<dbReference type="PROSITE" id="PS51257">
    <property type="entry name" value="PROKAR_LIPOPROTEIN"/>
    <property type="match status" value="1"/>
</dbReference>
<dbReference type="CDD" id="cd03228">
    <property type="entry name" value="ABCC_MRP_Like"/>
    <property type="match status" value="1"/>
</dbReference>
<dbReference type="GO" id="GO:0045454">
    <property type="term" value="P:cell redox homeostasis"/>
    <property type="evidence" value="ECO:0007669"/>
    <property type="project" value="InterPro"/>
</dbReference>
<dbReference type="InterPro" id="IPR014223">
    <property type="entry name" value="ABC_CydC/D"/>
</dbReference>
<organism evidence="11 12">
    <name type="scientific">Formivibrio citricus</name>
    <dbReference type="NCBI Taxonomy" id="83765"/>
    <lineage>
        <taxon>Bacteria</taxon>
        <taxon>Pseudomonadati</taxon>
        <taxon>Pseudomonadota</taxon>
        <taxon>Betaproteobacteria</taxon>
        <taxon>Neisseriales</taxon>
        <taxon>Chitinibacteraceae</taxon>
        <taxon>Formivibrio</taxon>
    </lineage>
</organism>
<dbReference type="EMBL" id="FOVE01000002">
    <property type="protein sequence ID" value="SFN04316.1"/>
    <property type="molecule type" value="Genomic_DNA"/>
</dbReference>
<dbReference type="GO" id="GO:0034775">
    <property type="term" value="P:glutathione transmembrane transport"/>
    <property type="evidence" value="ECO:0007669"/>
    <property type="project" value="InterPro"/>
</dbReference>
<dbReference type="SUPFAM" id="SSF90123">
    <property type="entry name" value="ABC transporter transmembrane region"/>
    <property type="match status" value="1"/>
</dbReference>
<feature type="transmembrane region" description="Helical" evidence="8">
    <location>
        <begin position="252"/>
        <end position="271"/>
    </location>
</feature>
<dbReference type="InterPro" id="IPR039421">
    <property type="entry name" value="Type_1_exporter"/>
</dbReference>
<protein>
    <submittedName>
        <fullName evidence="11">ATP-binding cassette, subfamily C, CydC</fullName>
    </submittedName>
</protein>
<keyword evidence="2" id="KW-1003">Cell membrane</keyword>
<dbReference type="GO" id="GO:0034040">
    <property type="term" value="F:ATPase-coupled lipid transmembrane transporter activity"/>
    <property type="evidence" value="ECO:0007669"/>
    <property type="project" value="TreeGrafter"/>
</dbReference>
<dbReference type="GO" id="GO:0005524">
    <property type="term" value="F:ATP binding"/>
    <property type="evidence" value="ECO:0007669"/>
    <property type="project" value="UniProtKB-KW"/>
</dbReference>
<dbReference type="InterPro" id="IPR027417">
    <property type="entry name" value="P-loop_NTPase"/>
</dbReference>
<reference evidence="12" key="1">
    <citation type="submission" date="2016-10" db="EMBL/GenBank/DDBJ databases">
        <authorList>
            <person name="Varghese N."/>
            <person name="Submissions S."/>
        </authorList>
    </citation>
    <scope>NUCLEOTIDE SEQUENCE [LARGE SCALE GENOMIC DNA]</scope>
    <source>
        <strain evidence="12">DSM 6150</strain>
    </source>
</reference>
<feature type="transmembrane region" description="Helical" evidence="8">
    <location>
        <begin position="277"/>
        <end position="295"/>
    </location>
</feature>
<evidence type="ECO:0000256" key="2">
    <source>
        <dbReference type="ARBA" id="ARBA00022475"/>
    </source>
</evidence>
<dbReference type="InterPro" id="IPR011527">
    <property type="entry name" value="ABC1_TM_dom"/>
</dbReference>
<dbReference type="GO" id="GO:0016887">
    <property type="term" value="F:ATP hydrolysis activity"/>
    <property type="evidence" value="ECO:0007669"/>
    <property type="project" value="InterPro"/>
</dbReference>
<keyword evidence="4" id="KW-0547">Nucleotide-binding</keyword>
<dbReference type="InterPro" id="IPR003439">
    <property type="entry name" value="ABC_transporter-like_ATP-bd"/>
</dbReference>
<sequence length="554" mass="60350">MRDLLPFLRLMLQQRKWLILGMALTLACLISGLGLLGTSGAFLTGTAIAGLSVASTQAFNFLLPSAGVRFFAIARTATRWLERVVTHDATFRLIGGLRVWLYRRLVRLSPRQLGGYHGADVLNRLTRDIDALDNLYLRLFLPMLAAAICLALLGAVLVSQAPVLLWPWLGLTLLSLLVLPWLAYRIGRPLAPRLVQAQSDLRRDLLDAVDGLEDFSLHAPAWAAQRQKVLAGDSQRIADQLRLQRMGSLLRALQLFGVGLTVWLVITLAASQSQAMSGPWLAALVLLVLGSLEIVQGLPLAWLELPGTLASAARLQQLAEQTPDPAYVEQGPQPAGFDLALHEVGFAYDPLAPVLERVSLTVAAGEHVALLGPSGGGKTTLIQLLSRLLDPQQGEIRLGGQPLTALDEDTLRAHVACAAQEPWLFTAPLADNLRLAQPDASDAELWAMLDLVGLKDTVAAWPDGLQTWIEERGASLSGGERRRLGLARALLRNAPVTLLDEPTEGLDPASEQEIIRRIRRHQAGRTLVWVTHRSAGLADFDRVFRLENGCCPEQ</sequence>